<evidence type="ECO:0000259" key="8">
    <source>
        <dbReference type="Pfam" id="PF14372"/>
    </source>
</evidence>
<evidence type="ECO:0000256" key="5">
    <source>
        <dbReference type="ARBA" id="ARBA00023125"/>
    </source>
</evidence>
<dbReference type="Proteomes" id="UP000236291">
    <property type="component" value="Unassembled WGS sequence"/>
</dbReference>
<sequence>SMDRISERRGVENECQILQTCNSVNYDGDHEPPNKKLKIDKDGKEIYECKTCGKVFTCGGRSGISRLNQHILVCKGVMKSRIAEHFNLKKIDHMMVRESITQMTLKHYLPFHFVEWDEFRAFTKFVSHSEAEFLSRNAVSADVMNVYLLEKDKLKKQLAAIEGSVCLSFRCWPSSASSRGYFTLTAHFMDDQWDLNVKLLNFCHLDHSHDNFELSRNVIGCLQEWGIEKNIFSITMDNSSANDDTDLQNLKNQLCSLDSLLRTFITSATAPSLEKHFKCCACVLDLMVQDSLKVVSDVLDKIRNNLKYLSVSDSRLKQFCQCVEEVGGGDDSDGLYLDVPGKWVSTYTMLKSSIKYRSAFERMCLKDTTYSHCPSSEEWERGEKICEFLMLFYELTTIITQSTYPTSLDHLDKFCGIKFLLKKMMLSEDDKIRDMASKMFNEYDKYFSEYSMILAFGCVLNPCLKFESLEYVYERLGHDTETVKAMVSNVRKALYTLFNEYANKVASTSTRFSLTGSRSSSTTREKEMYSMDQKFQEYLEKKRQKKYEGGVTQLDLYLKETGRYYKNPLEYWKSRDDKYDILARMARDVLSIPIITVASESAFSPGSCILNKYRNCMVSENLQALACSHNWLFGFSPSDQSEDAIEVEETRKIDINLSKQDSKCHCVHENNADD</sequence>
<accession>A0A2K3P690</accession>
<dbReference type="AlphaFoldDB" id="A0A2K3P690"/>
<feature type="non-terminal residue" evidence="9">
    <location>
        <position position="1"/>
    </location>
</feature>
<dbReference type="PANTHER" id="PTHR46481">
    <property type="entry name" value="ZINC FINGER BED DOMAIN-CONTAINING PROTEIN 4"/>
    <property type="match status" value="1"/>
</dbReference>
<evidence type="ECO:0000256" key="3">
    <source>
        <dbReference type="ARBA" id="ARBA00022771"/>
    </source>
</evidence>
<dbReference type="Pfam" id="PF05699">
    <property type="entry name" value="Dimer_Tnp_hAT"/>
    <property type="match status" value="1"/>
</dbReference>
<dbReference type="EMBL" id="ASHM01004082">
    <property type="protein sequence ID" value="PNY10798.1"/>
    <property type="molecule type" value="Genomic_DNA"/>
</dbReference>
<keyword evidence="5" id="KW-0238">DNA-binding</keyword>
<dbReference type="GO" id="GO:0003677">
    <property type="term" value="F:DNA binding"/>
    <property type="evidence" value="ECO:0007669"/>
    <property type="project" value="UniProtKB-KW"/>
</dbReference>
<dbReference type="GO" id="GO:0008270">
    <property type="term" value="F:zinc ion binding"/>
    <property type="evidence" value="ECO:0007669"/>
    <property type="project" value="UniProtKB-KW"/>
</dbReference>
<reference evidence="9 10" key="2">
    <citation type="journal article" date="2017" name="Front. Plant Sci.">
        <title>Gene Classification and Mining of Molecular Markers Useful in Red Clover (Trifolium pratense) Breeding.</title>
        <authorList>
            <person name="Istvanek J."/>
            <person name="Dluhosova J."/>
            <person name="Dluhos P."/>
            <person name="Patkova L."/>
            <person name="Nedelnik J."/>
            <person name="Repkova J."/>
        </authorList>
    </citation>
    <scope>NUCLEOTIDE SEQUENCE [LARGE SCALE GENOMIC DNA]</scope>
    <source>
        <strain evidence="10">cv. Tatra</strain>
        <tissue evidence="9">Young leaves</tissue>
    </source>
</reference>
<organism evidence="9 10">
    <name type="scientific">Trifolium pratense</name>
    <name type="common">Red clover</name>
    <dbReference type="NCBI Taxonomy" id="57577"/>
    <lineage>
        <taxon>Eukaryota</taxon>
        <taxon>Viridiplantae</taxon>
        <taxon>Streptophyta</taxon>
        <taxon>Embryophyta</taxon>
        <taxon>Tracheophyta</taxon>
        <taxon>Spermatophyta</taxon>
        <taxon>Magnoliopsida</taxon>
        <taxon>eudicotyledons</taxon>
        <taxon>Gunneridae</taxon>
        <taxon>Pentapetalae</taxon>
        <taxon>rosids</taxon>
        <taxon>fabids</taxon>
        <taxon>Fabales</taxon>
        <taxon>Fabaceae</taxon>
        <taxon>Papilionoideae</taxon>
        <taxon>50 kb inversion clade</taxon>
        <taxon>NPAAA clade</taxon>
        <taxon>Hologalegina</taxon>
        <taxon>IRL clade</taxon>
        <taxon>Trifolieae</taxon>
        <taxon>Trifolium</taxon>
    </lineage>
</organism>
<dbReference type="SUPFAM" id="SSF53098">
    <property type="entry name" value="Ribonuclease H-like"/>
    <property type="match status" value="1"/>
</dbReference>
<evidence type="ECO:0000256" key="6">
    <source>
        <dbReference type="ARBA" id="ARBA00023242"/>
    </source>
</evidence>
<dbReference type="GO" id="GO:0005634">
    <property type="term" value="C:nucleus"/>
    <property type="evidence" value="ECO:0007669"/>
    <property type="project" value="UniProtKB-SubCell"/>
</dbReference>
<feature type="domain" description="HAT C-terminal dimerisation" evidence="7">
    <location>
        <begin position="554"/>
        <end position="632"/>
    </location>
</feature>
<evidence type="ECO:0000259" key="7">
    <source>
        <dbReference type="Pfam" id="PF05699"/>
    </source>
</evidence>
<keyword evidence="4" id="KW-0862">Zinc</keyword>
<dbReference type="InterPro" id="IPR012337">
    <property type="entry name" value="RNaseH-like_sf"/>
</dbReference>
<feature type="domain" description="hAT-like transposase RNase-H fold" evidence="8">
    <location>
        <begin position="401"/>
        <end position="501"/>
    </location>
</feature>
<evidence type="ECO:0000313" key="10">
    <source>
        <dbReference type="Proteomes" id="UP000236291"/>
    </source>
</evidence>
<evidence type="ECO:0000256" key="2">
    <source>
        <dbReference type="ARBA" id="ARBA00022723"/>
    </source>
</evidence>
<name>A0A2K3P690_TRIPR</name>
<evidence type="ECO:0000313" key="9">
    <source>
        <dbReference type="EMBL" id="PNY10798.1"/>
    </source>
</evidence>
<proteinExistence type="predicted"/>
<gene>
    <name evidence="9" type="ORF">L195_g007387</name>
</gene>
<reference evidence="9 10" key="1">
    <citation type="journal article" date="2014" name="Am. J. Bot.">
        <title>Genome assembly and annotation for red clover (Trifolium pratense; Fabaceae).</title>
        <authorList>
            <person name="Istvanek J."/>
            <person name="Jaros M."/>
            <person name="Krenek A."/>
            <person name="Repkova J."/>
        </authorList>
    </citation>
    <scope>NUCLEOTIDE SEQUENCE [LARGE SCALE GENOMIC DNA]</scope>
    <source>
        <strain evidence="10">cv. Tatra</strain>
        <tissue evidence="9">Young leaves</tissue>
    </source>
</reference>
<protein>
    <submittedName>
        <fullName evidence="9">HAT family dimerization domain-containing protein</fullName>
    </submittedName>
</protein>
<keyword evidence="2" id="KW-0479">Metal-binding</keyword>
<dbReference type="PANTHER" id="PTHR46481:SF10">
    <property type="entry name" value="ZINC FINGER BED DOMAIN-CONTAINING PROTEIN 39"/>
    <property type="match status" value="1"/>
</dbReference>
<dbReference type="GO" id="GO:0046983">
    <property type="term" value="F:protein dimerization activity"/>
    <property type="evidence" value="ECO:0007669"/>
    <property type="project" value="InterPro"/>
</dbReference>
<dbReference type="Pfam" id="PF14372">
    <property type="entry name" value="hAT-like_RNase-H"/>
    <property type="match status" value="1"/>
</dbReference>
<dbReference type="InterPro" id="IPR008906">
    <property type="entry name" value="HATC_C_dom"/>
</dbReference>
<dbReference type="InterPro" id="IPR025525">
    <property type="entry name" value="hAT-like_transposase_RNase-H"/>
</dbReference>
<evidence type="ECO:0000256" key="1">
    <source>
        <dbReference type="ARBA" id="ARBA00004123"/>
    </source>
</evidence>
<dbReference type="ExpressionAtlas" id="A0A2K3P690">
    <property type="expression patterns" value="baseline"/>
</dbReference>
<keyword evidence="3" id="KW-0863">Zinc-finger</keyword>
<comment type="caution">
    <text evidence="9">The sequence shown here is derived from an EMBL/GenBank/DDBJ whole genome shotgun (WGS) entry which is preliminary data.</text>
</comment>
<evidence type="ECO:0000256" key="4">
    <source>
        <dbReference type="ARBA" id="ARBA00022833"/>
    </source>
</evidence>
<comment type="subcellular location">
    <subcellularLocation>
        <location evidence="1">Nucleus</location>
    </subcellularLocation>
</comment>
<keyword evidence="6" id="KW-0539">Nucleus</keyword>
<dbReference type="InterPro" id="IPR052035">
    <property type="entry name" value="ZnF_BED_domain_contain"/>
</dbReference>